<evidence type="ECO:0000313" key="2">
    <source>
        <dbReference type="Proteomes" id="UP000203768"/>
    </source>
</evidence>
<accession>S5MQB8</accession>
<gene>
    <name evidence="1" type="ORF">Hesp111</name>
</gene>
<proteinExistence type="predicted"/>
<evidence type="ECO:0000313" key="1">
    <source>
        <dbReference type="EMBL" id="AGR56863.1"/>
    </source>
</evidence>
<name>S5MQB8_9ABAC</name>
<sequence length="115" mass="13539">MQIGSYIIVITTNSDYRHNESLVETILNYCFCPLFYFHTFVCSYSVCEDKMFIENGSVTFQYYGDFLRSPYSESSNVTIREFGSSEHSFHMIHKLVDILNNNYDNHQDNINFIDV</sequence>
<dbReference type="Proteomes" id="UP000203768">
    <property type="component" value="Segment"/>
</dbReference>
<protein>
    <submittedName>
        <fullName evidence="1">HESP111</fullName>
    </submittedName>
</protein>
<organism evidence="1 2">
    <name type="scientific">Hemileuca sp. nucleopolyhedrovirus</name>
    <dbReference type="NCBI Taxonomy" id="1367203"/>
    <lineage>
        <taxon>Viruses</taxon>
        <taxon>Viruses incertae sedis</taxon>
        <taxon>Naldaviricetes</taxon>
        <taxon>Lefavirales</taxon>
        <taxon>Baculoviridae</taxon>
        <taxon>Alphabaculovirus</taxon>
        <taxon>Alphabaculovirus heleucae</taxon>
        <taxon>Hemileuca species nucleopolyhedrovirus</taxon>
    </lineage>
</organism>
<dbReference type="GeneID" id="16489513"/>
<dbReference type="OrthoDB" id="22425at10239"/>
<dbReference type="EMBL" id="KF158713">
    <property type="protein sequence ID" value="AGR56863.1"/>
    <property type="molecule type" value="Genomic_DNA"/>
</dbReference>
<dbReference type="RefSeq" id="YP_008378327.1">
    <property type="nucleotide sequence ID" value="NC_021923.1"/>
</dbReference>
<reference evidence="1 2" key="1">
    <citation type="journal article" date="2013" name="Virus Genes">
        <title>The genome of a baculovirus isolated from Hemileuca sp. encodes a serpin ortholog.</title>
        <authorList>
            <person name="Rohrmann G.F."/>
            <person name="Erlandson M.A."/>
            <person name="Theilmann D.A."/>
        </authorList>
    </citation>
    <scope>NUCLEOTIDE SEQUENCE [LARGE SCALE GENOMIC DNA]</scope>
</reference>
<keyword evidence="2" id="KW-1185">Reference proteome</keyword>
<dbReference type="KEGG" id="vg:16489513"/>